<dbReference type="Pfam" id="PF00005">
    <property type="entry name" value="ABC_tran"/>
    <property type="match status" value="1"/>
</dbReference>
<dbReference type="GO" id="GO:0005524">
    <property type="term" value="F:ATP binding"/>
    <property type="evidence" value="ECO:0007669"/>
    <property type="project" value="UniProtKB-KW"/>
</dbReference>
<dbReference type="PANTHER" id="PTHR43335:SF4">
    <property type="entry name" value="ABC TRANSPORTER, ATP-BINDING PROTEIN"/>
    <property type="match status" value="1"/>
</dbReference>
<reference evidence="6 7" key="2">
    <citation type="submission" date="2020-02" db="EMBL/GenBank/DDBJ databases">
        <title>Candidatus Galacturonibacter soehngenii shows hetero-acetogenic catabolism of galacturonic acid but lacks a canonical carbon monoxide dehydrogenase/acetyl-CoA synthase complex.</title>
        <authorList>
            <person name="Diender M."/>
            <person name="Stouten G.R."/>
            <person name="Petersen J.F."/>
            <person name="Nielsen P.H."/>
            <person name="Dueholm M.S."/>
            <person name="Pronk J.T."/>
            <person name="Van Loosdrecht M.C.M."/>
        </authorList>
    </citation>
    <scope>NUCLEOTIDE SEQUENCE [LARGE SCALE GENOMIC DNA]</scope>
    <source>
        <strain evidence="6">GalUA</strain>
    </source>
</reference>
<feature type="domain" description="ABC transporter" evidence="5">
    <location>
        <begin position="4"/>
        <end position="231"/>
    </location>
</feature>
<dbReference type="RefSeq" id="WP_151147284.1">
    <property type="nucleotide sequence ID" value="NZ_WAGX01000007.1"/>
</dbReference>
<dbReference type="PANTHER" id="PTHR43335">
    <property type="entry name" value="ABC TRANSPORTER, ATP-BINDING PROTEIN"/>
    <property type="match status" value="1"/>
</dbReference>
<dbReference type="InterPro" id="IPR017871">
    <property type="entry name" value="ABC_transporter-like_CS"/>
</dbReference>
<dbReference type="InterPro" id="IPR003439">
    <property type="entry name" value="ABC_transporter-like_ATP-bd"/>
</dbReference>
<evidence type="ECO:0000256" key="2">
    <source>
        <dbReference type="ARBA" id="ARBA00022448"/>
    </source>
</evidence>
<evidence type="ECO:0000313" key="6">
    <source>
        <dbReference type="EMBL" id="KAB1435768.1"/>
    </source>
</evidence>
<organism evidence="6 7">
    <name type="scientific">Candidatus Galacturonatibacter soehngenii</name>
    <dbReference type="NCBI Taxonomy" id="2307010"/>
    <lineage>
        <taxon>Bacteria</taxon>
        <taxon>Bacillati</taxon>
        <taxon>Bacillota</taxon>
        <taxon>Clostridia</taxon>
        <taxon>Lachnospirales</taxon>
        <taxon>Lachnospiraceae</taxon>
        <taxon>Candidatus Galacturonatibacter</taxon>
    </lineage>
</organism>
<protein>
    <submittedName>
        <fullName evidence="6">ABC transporter ATP-binding protein</fullName>
    </submittedName>
</protein>
<dbReference type="InterPro" id="IPR003593">
    <property type="entry name" value="AAA+_ATPase"/>
</dbReference>
<comment type="caution">
    <text evidence="6">The sequence shown here is derived from an EMBL/GenBank/DDBJ whole genome shotgun (WGS) entry which is preliminary data.</text>
</comment>
<sequence>MNYLKIENLTKTIKNIEILQNVNLEILKGEIFGLIGPNGAGKTTLMKILSGLSDITQGTVILDGNESKQNRVFTGGKVGILIENPASYGWLNGYENLKIVAQTQKNNKEQLDKIIQISGLEDAIYMKTAKYSLGMKQRLGIAMALLNNPELLILDEPLNGLDVEGVAQIRELIRKLSREEKLTILISSHVLSELDKICDRAAFIKKGEILAVVSHNDLKDGGYEEKYNQLVKGRK</sequence>
<reference evidence="6 7" key="1">
    <citation type="submission" date="2019-09" db="EMBL/GenBank/DDBJ databases">
        <authorList>
            <person name="Valk L.C."/>
        </authorList>
    </citation>
    <scope>NUCLEOTIDE SEQUENCE [LARGE SCALE GENOMIC DNA]</scope>
    <source>
        <strain evidence="6">GalUA</strain>
    </source>
</reference>
<evidence type="ECO:0000256" key="3">
    <source>
        <dbReference type="ARBA" id="ARBA00022741"/>
    </source>
</evidence>
<keyword evidence="4 6" id="KW-0067">ATP-binding</keyword>
<dbReference type="SUPFAM" id="SSF52540">
    <property type="entry name" value="P-loop containing nucleoside triphosphate hydrolases"/>
    <property type="match status" value="1"/>
</dbReference>
<keyword evidence="3" id="KW-0547">Nucleotide-binding</keyword>
<dbReference type="PROSITE" id="PS00211">
    <property type="entry name" value="ABC_TRANSPORTER_1"/>
    <property type="match status" value="1"/>
</dbReference>
<gene>
    <name evidence="6" type="ORF">F7O84_15425</name>
</gene>
<proteinExistence type="inferred from homology"/>
<dbReference type="AlphaFoldDB" id="A0A7V7UAS9"/>
<evidence type="ECO:0000259" key="5">
    <source>
        <dbReference type="PROSITE" id="PS50893"/>
    </source>
</evidence>
<evidence type="ECO:0000256" key="1">
    <source>
        <dbReference type="ARBA" id="ARBA00005417"/>
    </source>
</evidence>
<accession>A0A7V7UAS9</accession>
<dbReference type="SMART" id="SM00382">
    <property type="entry name" value="AAA"/>
    <property type="match status" value="1"/>
</dbReference>
<name>A0A7V7UAS9_9FIRM</name>
<keyword evidence="7" id="KW-1185">Reference proteome</keyword>
<dbReference type="InterPro" id="IPR027417">
    <property type="entry name" value="P-loop_NTPase"/>
</dbReference>
<evidence type="ECO:0000256" key="4">
    <source>
        <dbReference type="ARBA" id="ARBA00022840"/>
    </source>
</evidence>
<dbReference type="Gene3D" id="3.40.50.300">
    <property type="entry name" value="P-loop containing nucleotide triphosphate hydrolases"/>
    <property type="match status" value="1"/>
</dbReference>
<dbReference type="EMBL" id="WAGX01000007">
    <property type="protein sequence ID" value="KAB1435768.1"/>
    <property type="molecule type" value="Genomic_DNA"/>
</dbReference>
<dbReference type="Proteomes" id="UP000461768">
    <property type="component" value="Unassembled WGS sequence"/>
</dbReference>
<comment type="similarity">
    <text evidence="1">Belongs to the ABC transporter superfamily.</text>
</comment>
<keyword evidence="2" id="KW-0813">Transport</keyword>
<dbReference type="GO" id="GO:0016887">
    <property type="term" value="F:ATP hydrolysis activity"/>
    <property type="evidence" value="ECO:0007669"/>
    <property type="project" value="InterPro"/>
</dbReference>
<evidence type="ECO:0000313" key="7">
    <source>
        <dbReference type="Proteomes" id="UP000461768"/>
    </source>
</evidence>
<dbReference type="PROSITE" id="PS50893">
    <property type="entry name" value="ABC_TRANSPORTER_2"/>
    <property type="match status" value="1"/>
</dbReference>
<dbReference type="OrthoDB" id="9809205at2"/>